<proteinExistence type="predicted"/>
<dbReference type="InterPro" id="IPR019200">
    <property type="entry name" value="ATP_adenylylTrfase_C"/>
</dbReference>
<keyword evidence="2 7" id="KW-0812">Transmembrane</keyword>
<keyword evidence="3" id="KW-0256">Endoplasmic reticulum</keyword>
<evidence type="ECO:0000256" key="6">
    <source>
        <dbReference type="SAM" id="MobiDB-lite"/>
    </source>
</evidence>
<feature type="transmembrane region" description="Helical" evidence="7">
    <location>
        <begin position="304"/>
        <end position="327"/>
    </location>
</feature>
<keyword evidence="5 7" id="KW-0472">Membrane</keyword>
<dbReference type="PANTHER" id="PTHR38420">
    <property type="entry name" value="AP-4-A PHOSPHORYLASE II"/>
    <property type="match status" value="1"/>
</dbReference>
<dbReference type="GO" id="GO:0010945">
    <property type="term" value="F:coenzyme A diphosphatase activity"/>
    <property type="evidence" value="ECO:0007669"/>
    <property type="project" value="InterPro"/>
</dbReference>
<dbReference type="PANTHER" id="PTHR38420:SF3">
    <property type="entry name" value="5',5'''-P-1,P-4-TETRAPHOSPHATE PHOSPHORYLASE 2"/>
    <property type="match status" value="1"/>
</dbReference>
<reference evidence="10" key="1">
    <citation type="journal article" date="2023" name="Mol. Phylogenet. Evol.">
        <title>Genome-scale phylogeny and comparative genomics of the fungal order Sordariales.</title>
        <authorList>
            <person name="Hensen N."/>
            <person name="Bonometti L."/>
            <person name="Westerberg I."/>
            <person name="Brannstrom I.O."/>
            <person name="Guillou S."/>
            <person name="Cros-Aarteil S."/>
            <person name="Calhoun S."/>
            <person name="Haridas S."/>
            <person name="Kuo A."/>
            <person name="Mondo S."/>
            <person name="Pangilinan J."/>
            <person name="Riley R."/>
            <person name="LaButti K."/>
            <person name="Andreopoulos B."/>
            <person name="Lipzen A."/>
            <person name="Chen C."/>
            <person name="Yan M."/>
            <person name="Daum C."/>
            <person name="Ng V."/>
            <person name="Clum A."/>
            <person name="Steindorff A."/>
            <person name="Ohm R.A."/>
            <person name="Martin F."/>
            <person name="Silar P."/>
            <person name="Natvig D.O."/>
            <person name="Lalanne C."/>
            <person name="Gautier V."/>
            <person name="Ament-Velasquez S.L."/>
            <person name="Kruys A."/>
            <person name="Hutchinson M.I."/>
            <person name="Powell A.J."/>
            <person name="Barry K."/>
            <person name="Miller A.N."/>
            <person name="Grigoriev I.V."/>
            <person name="Debuchy R."/>
            <person name="Gladieux P."/>
            <person name="Hiltunen Thoren M."/>
            <person name="Johannesson H."/>
        </authorList>
    </citation>
    <scope>NUCLEOTIDE SEQUENCE</scope>
    <source>
        <strain evidence="10">PSN324</strain>
    </source>
</reference>
<protein>
    <submittedName>
        <fullName evidence="10">FIT family protein scs3</fullName>
    </submittedName>
</protein>
<keyword evidence="11" id="KW-1185">Reference proteome</keyword>
<organism evidence="10 11">
    <name type="scientific">Cladorrhinum samala</name>
    <dbReference type="NCBI Taxonomy" id="585594"/>
    <lineage>
        <taxon>Eukaryota</taxon>
        <taxon>Fungi</taxon>
        <taxon>Dikarya</taxon>
        <taxon>Ascomycota</taxon>
        <taxon>Pezizomycotina</taxon>
        <taxon>Sordariomycetes</taxon>
        <taxon>Sordariomycetidae</taxon>
        <taxon>Sordariales</taxon>
        <taxon>Podosporaceae</taxon>
        <taxon>Cladorrhinum</taxon>
    </lineage>
</organism>
<feature type="transmembrane region" description="Helical" evidence="7">
    <location>
        <begin position="130"/>
        <end position="148"/>
    </location>
</feature>
<feature type="domain" description="Ap4A phosphorylase 1/2 N-terminal" evidence="9">
    <location>
        <begin position="390"/>
        <end position="568"/>
    </location>
</feature>
<dbReference type="SUPFAM" id="SSF54197">
    <property type="entry name" value="HIT-like"/>
    <property type="match status" value="1"/>
</dbReference>
<sequence>MEPSSHDVFPSARQIARGTAKPTSSSTTSSAHPYPPPLSSLDSSSSSYSESYPSTQKRNNPYLPTPTEIVLLVAYPILLMFGAMFAVLSPTVRAAPYDEATQSHIQDPSLAPSYFARKNNLFNVLFVKRGWGWITLSFFVFLFTHPAVKSPQARIKASIRWGVITAWWVFVTQWFFGPAIIDRGFRLSGGGCEDSFDVKLEQGEGVKGLVSAAACKAAGGRWSGGHDISGHVFLLVLGSAFLLQEVGWVAGRWARYVREERTVVMVDGAVKGASLEKDRKAKQHLEEESVARTTGDALGHGGRFAVLVMGMSVWMLLMTAIYFHTWFEKEYFDRGSECAQTTFNDLIEAIRSLLFFLTFLHQQPSLLLCVKPYTMTAVDGTMAPTRISVPPNLPELVKNAFNRARASGDVHFYPTQVKLLNINSIPFQLRFAPSLLSKPKSPLPPPPAPATSATASSTPLKKPFFDPFENPPPEAMLISPLPPSHNLVLNKFAIVPEHFILCTREWREQTDLLDAEDLEAAYACIRGYRDAGKQQGEGGGDKELYVFYNSGAASGSSQPHRHLQLLVAERMREGLEGQGERGSGWDVLAKKLADGEVRGRLPFKTFAERIPAAVVSGADDDGDDDDNKRVTDDGKALREVYLSLYRKACKEVLGLQGAEEDEIKGEGEAKMDYNFAMTRDVMVLMPRVQEGDEVKDGKGEVVGKLALNGTVLAGTALVKSQQEWDALREDEGQLRDILGRIGVPVTPMPMRDPVGVWVGALGIFANALFQEGYLLNEREFG</sequence>
<dbReference type="EMBL" id="MU864952">
    <property type="protein sequence ID" value="KAK4464052.1"/>
    <property type="molecule type" value="Genomic_DNA"/>
</dbReference>
<evidence type="ECO:0000256" key="5">
    <source>
        <dbReference type="ARBA" id="ARBA00023136"/>
    </source>
</evidence>
<dbReference type="InterPro" id="IPR045759">
    <property type="entry name" value="Ap4A_phos1/2_N"/>
</dbReference>
<evidence type="ECO:0000256" key="3">
    <source>
        <dbReference type="ARBA" id="ARBA00022824"/>
    </source>
</evidence>
<comment type="subcellular location">
    <subcellularLocation>
        <location evidence="1">Endoplasmic reticulum membrane</location>
        <topology evidence="1">Multi-pass membrane protein</topology>
    </subcellularLocation>
</comment>
<feature type="transmembrane region" description="Helical" evidence="7">
    <location>
        <begin position="232"/>
        <end position="251"/>
    </location>
</feature>
<dbReference type="Pfam" id="PF19327">
    <property type="entry name" value="Ap4A_phos_N"/>
    <property type="match status" value="1"/>
</dbReference>
<dbReference type="GO" id="GO:0019915">
    <property type="term" value="P:lipid storage"/>
    <property type="evidence" value="ECO:0007669"/>
    <property type="project" value="InterPro"/>
</dbReference>
<dbReference type="GO" id="GO:0005789">
    <property type="term" value="C:endoplasmic reticulum membrane"/>
    <property type="evidence" value="ECO:0007669"/>
    <property type="project" value="UniProtKB-SubCell"/>
</dbReference>
<accession>A0AAV9HTP6</accession>
<name>A0AAV9HTP6_9PEZI</name>
<evidence type="ECO:0000256" key="7">
    <source>
        <dbReference type="SAM" id="Phobius"/>
    </source>
</evidence>
<evidence type="ECO:0000313" key="10">
    <source>
        <dbReference type="EMBL" id="KAK4464052.1"/>
    </source>
</evidence>
<dbReference type="InterPro" id="IPR043171">
    <property type="entry name" value="Ap4A_phos1/2-like"/>
</dbReference>
<feature type="domain" description="ATP adenylyltransferase C-terminal" evidence="8">
    <location>
        <begin position="601"/>
        <end position="744"/>
    </location>
</feature>
<feature type="transmembrane region" description="Helical" evidence="7">
    <location>
        <begin position="69"/>
        <end position="88"/>
    </location>
</feature>
<dbReference type="GO" id="GO:0009117">
    <property type="term" value="P:nucleotide metabolic process"/>
    <property type="evidence" value="ECO:0007669"/>
    <property type="project" value="InterPro"/>
</dbReference>
<dbReference type="Pfam" id="PF10261">
    <property type="entry name" value="FIT"/>
    <property type="match status" value="1"/>
</dbReference>
<feature type="compositionally biased region" description="Low complexity" evidence="6">
    <location>
        <begin position="39"/>
        <end position="54"/>
    </location>
</feature>
<dbReference type="Proteomes" id="UP001321749">
    <property type="component" value="Unassembled WGS sequence"/>
</dbReference>
<dbReference type="InterPro" id="IPR009163">
    <property type="entry name" value="Ap4A_phos1/2"/>
</dbReference>
<gene>
    <name evidence="10" type="ORF">QBC42DRAFT_304380</name>
</gene>
<dbReference type="InterPro" id="IPR019388">
    <property type="entry name" value="FIT"/>
</dbReference>
<keyword evidence="4 7" id="KW-1133">Transmembrane helix</keyword>
<reference evidence="10" key="2">
    <citation type="submission" date="2023-06" db="EMBL/GenBank/DDBJ databases">
        <authorList>
            <consortium name="Lawrence Berkeley National Laboratory"/>
            <person name="Mondo S.J."/>
            <person name="Hensen N."/>
            <person name="Bonometti L."/>
            <person name="Westerberg I."/>
            <person name="Brannstrom I.O."/>
            <person name="Guillou S."/>
            <person name="Cros-Aarteil S."/>
            <person name="Calhoun S."/>
            <person name="Haridas S."/>
            <person name="Kuo A."/>
            <person name="Pangilinan J."/>
            <person name="Riley R."/>
            <person name="Labutti K."/>
            <person name="Andreopoulos B."/>
            <person name="Lipzen A."/>
            <person name="Chen C."/>
            <person name="Yanf M."/>
            <person name="Daum C."/>
            <person name="Ng V."/>
            <person name="Clum A."/>
            <person name="Steindorff A."/>
            <person name="Ohm R."/>
            <person name="Martin F."/>
            <person name="Silar P."/>
            <person name="Natvig D."/>
            <person name="Lalanne C."/>
            <person name="Gautier V."/>
            <person name="Ament-Velasquez S.L."/>
            <person name="Kruys A."/>
            <person name="Hutchinson M.I."/>
            <person name="Powell A.J."/>
            <person name="Barry K."/>
            <person name="Miller A.N."/>
            <person name="Grigoriev I.V."/>
            <person name="Debuchy R."/>
            <person name="Gladieux P."/>
            <person name="Thoren M.H."/>
            <person name="Johannesson H."/>
        </authorList>
    </citation>
    <scope>NUCLEOTIDE SEQUENCE</scope>
    <source>
        <strain evidence="10">PSN324</strain>
    </source>
</reference>
<dbReference type="AlphaFoldDB" id="A0AAV9HTP6"/>
<dbReference type="Pfam" id="PF09830">
    <property type="entry name" value="ATP_transf"/>
    <property type="match status" value="1"/>
</dbReference>
<feature type="region of interest" description="Disordered" evidence="6">
    <location>
        <begin position="438"/>
        <end position="466"/>
    </location>
</feature>
<dbReference type="GO" id="GO:0005524">
    <property type="term" value="F:ATP binding"/>
    <property type="evidence" value="ECO:0007669"/>
    <property type="project" value="InterPro"/>
</dbReference>
<evidence type="ECO:0000259" key="8">
    <source>
        <dbReference type="Pfam" id="PF09830"/>
    </source>
</evidence>
<evidence type="ECO:0000256" key="2">
    <source>
        <dbReference type="ARBA" id="ARBA00022692"/>
    </source>
</evidence>
<dbReference type="Gene3D" id="3.30.428.70">
    <property type="match status" value="1"/>
</dbReference>
<evidence type="ECO:0000256" key="4">
    <source>
        <dbReference type="ARBA" id="ARBA00022989"/>
    </source>
</evidence>
<dbReference type="GO" id="GO:0003877">
    <property type="term" value="F:ATP:ADP adenylyltransferase activity"/>
    <property type="evidence" value="ECO:0007669"/>
    <property type="project" value="InterPro"/>
</dbReference>
<comment type="caution">
    <text evidence="10">The sequence shown here is derived from an EMBL/GenBank/DDBJ whole genome shotgun (WGS) entry which is preliminary data.</text>
</comment>
<feature type="transmembrane region" description="Helical" evidence="7">
    <location>
        <begin position="160"/>
        <end position="181"/>
    </location>
</feature>
<evidence type="ECO:0000256" key="1">
    <source>
        <dbReference type="ARBA" id="ARBA00004477"/>
    </source>
</evidence>
<evidence type="ECO:0000259" key="9">
    <source>
        <dbReference type="Pfam" id="PF19327"/>
    </source>
</evidence>
<evidence type="ECO:0000313" key="11">
    <source>
        <dbReference type="Proteomes" id="UP001321749"/>
    </source>
</evidence>
<feature type="region of interest" description="Disordered" evidence="6">
    <location>
        <begin position="1"/>
        <end position="60"/>
    </location>
</feature>
<dbReference type="InterPro" id="IPR036265">
    <property type="entry name" value="HIT-like_sf"/>
</dbReference>
<feature type="compositionally biased region" description="Low complexity" evidence="6">
    <location>
        <begin position="450"/>
        <end position="466"/>
    </location>
</feature>